<proteinExistence type="predicted"/>
<dbReference type="Proteomes" id="UP000724584">
    <property type="component" value="Unassembled WGS sequence"/>
</dbReference>
<evidence type="ECO:0000313" key="1">
    <source>
        <dbReference type="EMBL" id="KAH6628752.1"/>
    </source>
</evidence>
<reference evidence="1 2" key="1">
    <citation type="journal article" date="2021" name="Nat. Commun.">
        <title>Genetic determinants of endophytism in the Arabidopsis root mycobiome.</title>
        <authorList>
            <person name="Mesny F."/>
            <person name="Miyauchi S."/>
            <person name="Thiergart T."/>
            <person name="Pickel B."/>
            <person name="Atanasova L."/>
            <person name="Karlsson M."/>
            <person name="Huettel B."/>
            <person name="Barry K.W."/>
            <person name="Haridas S."/>
            <person name="Chen C."/>
            <person name="Bauer D."/>
            <person name="Andreopoulos W."/>
            <person name="Pangilinan J."/>
            <person name="LaButti K."/>
            <person name="Riley R."/>
            <person name="Lipzen A."/>
            <person name="Clum A."/>
            <person name="Drula E."/>
            <person name="Henrissat B."/>
            <person name="Kohler A."/>
            <person name="Grigoriev I.V."/>
            <person name="Martin F.M."/>
            <person name="Hacquard S."/>
        </authorList>
    </citation>
    <scope>NUCLEOTIDE SEQUENCE [LARGE SCALE GENOMIC DNA]</scope>
    <source>
        <strain evidence="1 2">MPI-SDFR-AT-0079</strain>
    </source>
</reference>
<sequence length="102" mass="11523">MIPNSFHLTRRFSVLIVLGPAGSGSVPRIHREPTNCLHFEAIEPLVISMTSREDSYPSYFPNIEHRHGQSRTPLTTRLLVVKRGSCQLGGSARQHEMRQSSR</sequence>
<evidence type="ECO:0000313" key="2">
    <source>
        <dbReference type="Proteomes" id="UP000724584"/>
    </source>
</evidence>
<comment type="caution">
    <text evidence="1">The sequence shown here is derived from an EMBL/GenBank/DDBJ whole genome shotgun (WGS) entry which is preliminary data.</text>
</comment>
<name>A0ACB7P4A6_9PEZI</name>
<protein>
    <submittedName>
        <fullName evidence="1">Uncharacterized protein</fullName>
    </submittedName>
</protein>
<keyword evidence="2" id="KW-1185">Reference proteome</keyword>
<accession>A0ACB7P4A6</accession>
<dbReference type="EMBL" id="JAGIZQ010000005">
    <property type="protein sequence ID" value="KAH6628752.1"/>
    <property type="molecule type" value="Genomic_DNA"/>
</dbReference>
<gene>
    <name evidence="1" type="ORF">F5144DRAFT_323851</name>
</gene>
<organism evidence="1 2">
    <name type="scientific">Chaetomium tenue</name>
    <dbReference type="NCBI Taxonomy" id="1854479"/>
    <lineage>
        <taxon>Eukaryota</taxon>
        <taxon>Fungi</taxon>
        <taxon>Dikarya</taxon>
        <taxon>Ascomycota</taxon>
        <taxon>Pezizomycotina</taxon>
        <taxon>Sordariomycetes</taxon>
        <taxon>Sordariomycetidae</taxon>
        <taxon>Sordariales</taxon>
        <taxon>Chaetomiaceae</taxon>
        <taxon>Chaetomium</taxon>
    </lineage>
</organism>